<dbReference type="EMBL" id="JAANAS010000001">
    <property type="protein sequence ID" value="NGZ88745.1"/>
    <property type="molecule type" value="Genomic_DNA"/>
</dbReference>
<dbReference type="Gene3D" id="3.20.20.30">
    <property type="entry name" value="Luciferase-like domain"/>
    <property type="match status" value="1"/>
</dbReference>
<dbReference type="RefSeq" id="WP_166399011.1">
    <property type="nucleotide sequence ID" value="NZ_JAANAS010000001.1"/>
</dbReference>
<evidence type="ECO:0000313" key="2">
    <source>
        <dbReference type="Proteomes" id="UP000643701"/>
    </source>
</evidence>
<evidence type="ECO:0008006" key="3">
    <source>
        <dbReference type="Google" id="ProtNLM"/>
    </source>
</evidence>
<sequence>MNIGILDLGIFDLENETAENLLNQSFSYVEKADILGFSRYWFAEHHAPDTIIPLQMKIKFT</sequence>
<dbReference type="Proteomes" id="UP000643701">
    <property type="component" value="Unassembled WGS sequence"/>
</dbReference>
<dbReference type="SUPFAM" id="SSF51679">
    <property type="entry name" value="Bacterial luciferase-like"/>
    <property type="match status" value="1"/>
</dbReference>
<gene>
    <name evidence="1" type="ORF">G7034_00580</name>
</gene>
<comment type="caution">
    <text evidence="1">The sequence shown here is derived from an EMBL/GenBank/DDBJ whole genome shotgun (WGS) entry which is preliminary data.</text>
</comment>
<proteinExistence type="predicted"/>
<dbReference type="AlphaFoldDB" id="A0A967DXJ7"/>
<keyword evidence="2" id="KW-1185">Reference proteome</keyword>
<organism evidence="1 2">
    <name type="scientific">Psychroflexus maritimus</name>
    <dbReference type="NCBI Taxonomy" id="2714865"/>
    <lineage>
        <taxon>Bacteria</taxon>
        <taxon>Pseudomonadati</taxon>
        <taxon>Bacteroidota</taxon>
        <taxon>Flavobacteriia</taxon>
        <taxon>Flavobacteriales</taxon>
        <taxon>Flavobacteriaceae</taxon>
        <taxon>Psychroflexus</taxon>
    </lineage>
</organism>
<accession>A0A967DXJ7</accession>
<name>A0A967DXJ7_9FLAO</name>
<dbReference type="InterPro" id="IPR036661">
    <property type="entry name" value="Luciferase-like_sf"/>
</dbReference>
<evidence type="ECO:0000313" key="1">
    <source>
        <dbReference type="EMBL" id="NGZ88745.1"/>
    </source>
</evidence>
<reference evidence="1" key="1">
    <citation type="submission" date="2020-03" db="EMBL/GenBank/DDBJ databases">
        <title>Psychroflexus Maritimus sp. nov., isolate from marine sediment.</title>
        <authorList>
            <person name="Zhong Y.-L."/>
        </authorList>
    </citation>
    <scope>NUCLEOTIDE SEQUENCE</scope>
    <source>
        <strain evidence="1">C1</strain>
    </source>
</reference>
<protein>
    <recommendedName>
        <fullName evidence="3">Luciferase-like monooxygenase</fullName>
    </recommendedName>
</protein>
<dbReference type="GO" id="GO:0016705">
    <property type="term" value="F:oxidoreductase activity, acting on paired donors, with incorporation or reduction of molecular oxygen"/>
    <property type="evidence" value="ECO:0007669"/>
    <property type="project" value="InterPro"/>
</dbReference>